<dbReference type="GO" id="GO:0006227">
    <property type="term" value="P:dUDP biosynthetic process"/>
    <property type="evidence" value="ECO:0007669"/>
    <property type="project" value="TreeGrafter"/>
</dbReference>
<keyword evidence="7 11" id="KW-0418">Kinase</keyword>
<name>A0A841T5M0_9BACL</name>
<dbReference type="CDD" id="cd01672">
    <property type="entry name" value="TMPK"/>
    <property type="match status" value="1"/>
</dbReference>
<evidence type="ECO:0000256" key="10">
    <source>
        <dbReference type="ARBA" id="ARBA00057735"/>
    </source>
</evidence>
<dbReference type="EC" id="2.7.4.9" evidence="2 11"/>
<dbReference type="GO" id="GO:0006235">
    <property type="term" value="P:dTTP biosynthetic process"/>
    <property type="evidence" value="ECO:0007669"/>
    <property type="project" value="UniProtKB-UniRule"/>
</dbReference>
<evidence type="ECO:0000256" key="9">
    <source>
        <dbReference type="ARBA" id="ARBA00048743"/>
    </source>
</evidence>
<keyword evidence="14" id="KW-1185">Reference proteome</keyword>
<sequence length="221" mass="24540">MTKGYFLSVEGNEGAGKSTALSMAAEHLTGRGIEVVMSREPGGIAIAEQIRSIILDKDNTAMDARTEALLYAASRRQHFVEKIVPTLESGRTILCDRFIDSSLAYQGYARGIGIEEILAINQFAIEDTFPDLTLFLDVDPELGLARINANKNREINRLDLEALGFHQRVREGYLKIAARFPERIVRIDANRSVEEVLESMKQALDAFLARKSRVAKHSFGG</sequence>
<dbReference type="GO" id="GO:0005829">
    <property type="term" value="C:cytosol"/>
    <property type="evidence" value="ECO:0007669"/>
    <property type="project" value="TreeGrafter"/>
</dbReference>
<dbReference type="InterPro" id="IPR018095">
    <property type="entry name" value="Thymidylate_kin_CS"/>
</dbReference>
<proteinExistence type="inferred from homology"/>
<dbReference type="InterPro" id="IPR018094">
    <property type="entry name" value="Thymidylate_kinase"/>
</dbReference>
<dbReference type="GO" id="GO:0004798">
    <property type="term" value="F:dTMP kinase activity"/>
    <property type="evidence" value="ECO:0007669"/>
    <property type="project" value="UniProtKB-UniRule"/>
</dbReference>
<dbReference type="Gene3D" id="3.40.50.300">
    <property type="entry name" value="P-loop containing nucleotide triphosphate hydrolases"/>
    <property type="match status" value="1"/>
</dbReference>
<dbReference type="PANTHER" id="PTHR10344:SF4">
    <property type="entry name" value="UMP-CMP KINASE 2, MITOCHONDRIAL"/>
    <property type="match status" value="1"/>
</dbReference>
<evidence type="ECO:0000256" key="6">
    <source>
        <dbReference type="ARBA" id="ARBA00022741"/>
    </source>
</evidence>
<dbReference type="RefSeq" id="WP_185123467.1">
    <property type="nucleotide sequence ID" value="NZ_JACJVQ010000031.1"/>
</dbReference>
<dbReference type="PROSITE" id="PS01331">
    <property type="entry name" value="THYMIDYLATE_KINASE"/>
    <property type="match status" value="1"/>
</dbReference>
<dbReference type="InterPro" id="IPR027417">
    <property type="entry name" value="P-loop_NTPase"/>
</dbReference>
<accession>A0A841T5M0</accession>
<evidence type="ECO:0000256" key="8">
    <source>
        <dbReference type="ARBA" id="ARBA00022840"/>
    </source>
</evidence>
<dbReference type="NCBIfam" id="TIGR00041">
    <property type="entry name" value="DTMP_kinase"/>
    <property type="match status" value="1"/>
</dbReference>
<evidence type="ECO:0000313" key="13">
    <source>
        <dbReference type="EMBL" id="MBB6638259.1"/>
    </source>
</evidence>
<dbReference type="HAMAP" id="MF_00165">
    <property type="entry name" value="Thymidylate_kinase"/>
    <property type="match status" value="1"/>
</dbReference>
<evidence type="ECO:0000256" key="4">
    <source>
        <dbReference type="ARBA" id="ARBA00022679"/>
    </source>
</evidence>
<protein>
    <recommendedName>
        <fullName evidence="3 11">Thymidylate kinase</fullName>
        <ecNumber evidence="2 11">2.7.4.9</ecNumber>
    </recommendedName>
    <alternativeName>
        <fullName evidence="11">dTMP kinase</fullName>
    </alternativeName>
</protein>
<comment type="catalytic activity">
    <reaction evidence="9 11">
        <text>dTMP + ATP = dTDP + ADP</text>
        <dbReference type="Rhea" id="RHEA:13517"/>
        <dbReference type="ChEBI" id="CHEBI:30616"/>
        <dbReference type="ChEBI" id="CHEBI:58369"/>
        <dbReference type="ChEBI" id="CHEBI:63528"/>
        <dbReference type="ChEBI" id="CHEBI:456216"/>
        <dbReference type="EC" id="2.7.4.9"/>
    </reaction>
</comment>
<evidence type="ECO:0000256" key="3">
    <source>
        <dbReference type="ARBA" id="ARBA00017144"/>
    </source>
</evidence>
<evidence type="ECO:0000256" key="7">
    <source>
        <dbReference type="ARBA" id="ARBA00022777"/>
    </source>
</evidence>
<keyword evidence="5 11" id="KW-0545">Nucleotide biosynthesis</keyword>
<feature type="binding site" evidence="11">
    <location>
        <begin position="11"/>
        <end position="18"/>
    </location>
    <ligand>
        <name>ATP</name>
        <dbReference type="ChEBI" id="CHEBI:30616"/>
    </ligand>
</feature>
<evidence type="ECO:0000256" key="1">
    <source>
        <dbReference type="ARBA" id="ARBA00009776"/>
    </source>
</evidence>
<dbReference type="EMBL" id="JACJVQ010000031">
    <property type="protein sequence ID" value="MBB6638259.1"/>
    <property type="molecule type" value="Genomic_DNA"/>
</dbReference>
<dbReference type="Proteomes" id="UP000535838">
    <property type="component" value="Unassembled WGS sequence"/>
</dbReference>
<evidence type="ECO:0000256" key="5">
    <source>
        <dbReference type="ARBA" id="ARBA00022727"/>
    </source>
</evidence>
<reference evidence="13 14" key="1">
    <citation type="submission" date="2020-08" db="EMBL/GenBank/DDBJ databases">
        <title>Cohnella phylogeny.</title>
        <authorList>
            <person name="Dunlap C."/>
        </authorList>
    </citation>
    <scope>NUCLEOTIDE SEQUENCE [LARGE SCALE GENOMIC DNA]</scope>
    <source>
        <strain evidence="13 14">DSM 25241</strain>
    </source>
</reference>
<dbReference type="InterPro" id="IPR039430">
    <property type="entry name" value="Thymidylate_kin-like_dom"/>
</dbReference>
<keyword evidence="8 11" id="KW-0067">ATP-binding</keyword>
<dbReference type="AlphaFoldDB" id="A0A841T5M0"/>
<comment type="function">
    <text evidence="10 11">Phosphorylation of dTMP to form dTDP in both de novo and salvage pathways of dTTP synthesis.</text>
</comment>
<keyword evidence="4 11" id="KW-0808">Transferase</keyword>
<feature type="domain" description="Thymidylate kinase-like" evidence="12">
    <location>
        <begin position="9"/>
        <end position="198"/>
    </location>
</feature>
<comment type="caution">
    <text evidence="13">The sequence shown here is derived from an EMBL/GenBank/DDBJ whole genome shotgun (WGS) entry which is preliminary data.</text>
</comment>
<dbReference type="SUPFAM" id="SSF52540">
    <property type="entry name" value="P-loop containing nucleoside triphosphate hydrolases"/>
    <property type="match status" value="1"/>
</dbReference>
<evidence type="ECO:0000259" key="12">
    <source>
        <dbReference type="Pfam" id="PF02223"/>
    </source>
</evidence>
<dbReference type="GO" id="GO:0005524">
    <property type="term" value="F:ATP binding"/>
    <property type="evidence" value="ECO:0007669"/>
    <property type="project" value="UniProtKB-UniRule"/>
</dbReference>
<evidence type="ECO:0000256" key="2">
    <source>
        <dbReference type="ARBA" id="ARBA00012980"/>
    </source>
</evidence>
<dbReference type="GO" id="GO:0006233">
    <property type="term" value="P:dTDP biosynthetic process"/>
    <property type="evidence" value="ECO:0007669"/>
    <property type="project" value="InterPro"/>
</dbReference>
<dbReference type="FunFam" id="3.40.50.300:FF:000225">
    <property type="entry name" value="Thymidylate kinase"/>
    <property type="match status" value="1"/>
</dbReference>
<organism evidence="13 14">
    <name type="scientific">Cohnella thailandensis</name>
    <dbReference type="NCBI Taxonomy" id="557557"/>
    <lineage>
        <taxon>Bacteria</taxon>
        <taxon>Bacillati</taxon>
        <taxon>Bacillota</taxon>
        <taxon>Bacilli</taxon>
        <taxon>Bacillales</taxon>
        <taxon>Paenibacillaceae</taxon>
        <taxon>Cohnella</taxon>
    </lineage>
</organism>
<keyword evidence="6 11" id="KW-0547">Nucleotide-binding</keyword>
<comment type="similarity">
    <text evidence="1 11">Belongs to the thymidylate kinase family.</text>
</comment>
<evidence type="ECO:0000313" key="14">
    <source>
        <dbReference type="Proteomes" id="UP000535838"/>
    </source>
</evidence>
<evidence type="ECO:0000256" key="11">
    <source>
        <dbReference type="HAMAP-Rule" id="MF_00165"/>
    </source>
</evidence>
<dbReference type="PANTHER" id="PTHR10344">
    <property type="entry name" value="THYMIDYLATE KINASE"/>
    <property type="match status" value="1"/>
</dbReference>
<dbReference type="Pfam" id="PF02223">
    <property type="entry name" value="Thymidylate_kin"/>
    <property type="match status" value="1"/>
</dbReference>
<gene>
    <name evidence="11" type="primary">tmk</name>
    <name evidence="13" type="ORF">H7B67_29365</name>
</gene>